<dbReference type="Proteomes" id="UP001220478">
    <property type="component" value="Chromosome"/>
</dbReference>
<dbReference type="RefSeq" id="WP_315571584.1">
    <property type="nucleotide sequence ID" value="NZ_CP118868.1"/>
</dbReference>
<sequence length="696" mass="77397">MIDRTKISALLSGVIYFTSVFYPLTSLAAANGGNDADGSKGVNGNRAGQVRPVVLDSPQTPYNGQDKTKPVIIGASGQDGQIGGQAAPSGNSNDNLSGNSDGNLSTTPNSKSNANPSGNLGNVPNANPSDNKLTDKDKQVQAQKPGNSTAAGENRNLKRNRRDLTSTSLNNDNYLPGGDGRMLLFAAEQPGESRANFSGNGNFQNYGSGIAWDKNYTVFAGSSPEQLENAKQAFNIERVIDYKNRTITWKVTVYNNGRNKGAEISFWLPSKQGYVLSEEYSNDGLNFKPISDKWPSYDIESYKTSSDFYNKGSHGDPNDIVKLKKPHKFTHIVEKWVYNPLEKVGGANNPVIESLKWEFDKGEIGRYYSLARAGIARNSKYVFKFVTKHESYENLAQLPFGVDWSDRGAAIEANWQHRYMFVGPFGGASRHRLQTPPMTYVEDTEHLKAAEKAEVLDKIYKTTLAYYKNRGTNPRKAGYPFGDPFLIAQEEFERAVKELEEAKNNGRILIKDNGACEVTWKDGTKSYLNNVEDYIAKLQPGVKRDFKMEINPPYQEVNEHEPIKNIEASLGGEKIEEVEEYIFDEPRLPEGLETESSDTGTNSFIIKGVIKEKIDWDKEGKDYKDYAFKISGYPDEDENLRVSATAYIRVKRDISQIPVGVQTTANGSGYKFLLLLAGAGLLTSLIRRKRREREAE</sequence>
<evidence type="ECO:0000313" key="2">
    <source>
        <dbReference type="EMBL" id="WEG35469.1"/>
    </source>
</evidence>
<keyword evidence="3" id="KW-1185">Reference proteome</keyword>
<name>A0ABY8C7F8_9FIRM</name>
<evidence type="ECO:0000256" key="1">
    <source>
        <dbReference type="SAM" id="MobiDB-lite"/>
    </source>
</evidence>
<dbReference type="EMBL" id="CP118868">
    <property type="protein sequence ID" value="WEG35469.1"/>
    <property type="molecule type" value="Genomic_DNA"/>
</dbReference>
<dbReference type="Gene3D" id="3.10.20.890">
    <property type="match status" value="1"/>
</dbReference>
<feature type="compositionally biased region" description="Polar residues" evidence="1">
    <location>
        <begin position="106"/>
        <end position="131"/>
    </location>
</feature>
<feature type="compositionally biased region" description="Polar residues" evidence="1">
    <location>
        <begin position="140"/>
        <end position="151"/>
    </location>
</feature>
<evidence type="ECO:0000313" key="3">
    <source>
        <dbReference type="Proteomes" id="UP001220478"/>
    </source>
</evidence>
<gene>
    <name evidence="2" type="ORF">PYS61_05960</name>
</gene>
<protein>
    <recommendedName>
        <fullName evidence="4">LPXTG-motif cell wall anchor domain-containing protein</fullName>
    </recommendedName>
</protein>
<proteinExistence type="predicted"/>
<evidence type="ECO:0008006" key="4">
    <source>
        <dbReference type="Google" id="ProtNLM"/>
    </source>
</evidence>
<organism evidence="2 3">
    <name type="scientific">Amygdalobacter indicium</name>
    <dbReference type="NCBI Taxonomy" id="3029272"/>
    <lineage>
        <taxon>Bacteria</taxon>
        <taxon>Bacillati</taxon>
        <taxon>Bacillota</taxon>
        <taxon>Clostridia</taxon>
        <taxon>Eubacteriales</taxon>
        <taxon>Oscillospiraceae</taxon>
        <taxon>Amygdalobacter</taxon>
    </lineage>
</organism>
<reference evidence="2 3" key="1">
    <citation type="submission" date="2023-02" db="EMBL/GenBank/DDBJ databases">
        <title>Novel Oscillospiraceae bacterial genomes.</title>
        <authorList>
            <person name="Srinivasan S."/>
            <person name="Austin M.N."/>
            <person name="Fiedler T.L."/>
            <person name="Strenk S.M."/>
            <person name="Agnew K.J."/>
            <person name="Nagana Gowda G.A."/>
            <person name="Raftery D."/>
            <person name="Beamer M.A."/>
            <person name="Achilles S.L."/>
            <person name="Wiesenfeld H.C."/>
            <person name="Fredricks D.N."/>
            <person name="Hillier S.L."/>
        </authorList>
    </citation>
    <scope>NUCLEOTIDE SEQUENCE [LARGE SCALE GENOMIC DNA]</scope>
    <source>
        <strain evidence="2 3">CHIC02 1186E3-8</strain>
    </source>
</reference>
<feature type="region of interest" description="Disordered" evidence="1">
    <location>
        <begin position="38"/>
        <end position="175"/>
    </location>
</feature>
<feature type="compositionally biased region" description="Low complexity" evidence="1">
    <location>
        <begin position="89"/>
        <end position="105"/>
    </location>
</feature>
<accession>A0ABY8C7F8</accession>